<sequence>MQYTKEGSLALLPDPQSKIIAAIPAYNEARHIEEIVSKTLHYVGQVIVVDDGSEDGTGERARGLAPQ</sequence>
<dbReference type="EMBL" id="CDRZ01000046">
    <property type="protein sequence ID" value="CEO88020.1"/>
    <property type="molecule type" value="Genomic_DNA"/>
</dbReference>
<name>A0A0B7MD64_9FIRM</name>
<dbReference type="AlphaFoldDB" id="A0A0B7MD64"/>
<dbReference type="Pfam" id="PF00535">
    <property type="entry name" value="Glycos_transf_2"/>
    <property type="match status" value="1"/>
</dbReference>
<dbReference type="Gene3D" id="3.90.550.10">
    <property type="entry name" value="Spore Coat Polysaccharide Biosynthesis Protein SpsA, Chain A"/>
    <property type="match status" value="1"/>
</dbReference>
<protein>
    <recommendedName>
        <fullName evidence="1">Glycosyltransferase 2-like domain-containing protein</fullName>
    </recommendedName>
</protein>
<feature type="domain" description="Glycosyltransferase 2-like" evidence="1">
    <location>
        <begin position="22"/>
        <end position="65"/>
    </location>
</feature>
<dbReference type="InterPro" id="IPR001173">
    <property type="entry name" value="Glyco_trans_2-like"/>
</dbReference>
<reference evidence="3" key="1">
    <citation type="submission" date="2015-01" db="EMBL/GenBank/DDBJ databases">
        <authorList>
            <person name="Manzoor Shahid"/>
            <person name="Zubair Saima"/>
        </authorList>
    </citation>
    <scope>NUCLEOTIDE SEQUENCE [LARGE SCALE GENOMIC DNA]</scope>
    <source>
        <strain evidence="3">Sp3</strain>
    </source>
</reference>
<evidence type="ECO:0000313" key="3">
    <source>
        <dbReference type="Proteomes" id="UP000046155"/>
    </source>
</evidence>
<proteinExistence type="predicted"/>
<dbReference type="Proteomes" id="UP000046155">
    <property type="component" value="Unassembled WGS sequence"/>
</dbReference>
<accession>A0A0B7MD64</accession>
<evidence type="ECO:0000313" key="2">
    <source>
        <dbReference type="EMBL" id="CEO88020.1"/>
    </source>
</evidence>
<gene>
    <name evidence="2" type="ORF">SSCH_140020</name>
</gene>
<evidence type="ECO:0000259" key="1">
    <source>
        <dbReference type="Pfam" id="PF00535"/>
    </source>
</evidence>
<dbReference type="SUPFAM" id="SSF53448">
    <property type="entry name" value="Nucleotide-diphospho-sugar transferases"/>
    <property type="match status" value="1"/>
</dbReference>
<dbReference type="InterPro" id="IPR029044">
    <property type="entry name" value="Nucleotide-diphossugar_trans"/>
</dbReference>
<keyword evidence="3" id="KW-1185">Reference proteome</keyword>
<organism evidence="2 3">
    <name type="scientific">Syntrophaceticus schinkii</name>
    <dbReference type="NCBI Taxonomy" id="499207"/>
    <lineage>
        <taxon>Bacteria</taxon>
        <taxon>Bacillati</taxon>
        <taxon>Bacillota</taxon>
        <taxon>Clostridia</taxon>
        <taxon>Thermoanaerobacterales</taxon>
        <taxon>Thermoanaerobacterales Family III. Incertae Sedis</taxon>
        <taxon>Syntrophaceticus</taxon>
    </lineage>
</organism>